<comment type="similarity">
    <text evidence="1">Belongs to the thymidylate kinase family.</text>
</comment>
<feature type="non-terminal residue" evidence="10">
    <location>
        <position position="142"/>
    </location>
</feature>
<dbReference type="InterPro" id="IPR018095">
    <property type="entry name" value="Thymidylate_kin_CS"/>
</dbReference>
<keyword evidence="7" id="KW-0067">ATP-binding</keyword>
<dbReference type="InterPro" id="IPR027417">
    <property type="entry name" value="P-loop_NTPase"/>
</dbReference>
<dbReference type="AlphaFoldDB" id="A0A3B0SEH6"/>
<dbReference type="PANTHER" id="PTHR10344">
    <property type="entry name" value="THYMIDYLATE KINASE"/>
    <property type="match status" value="1"/>
</dbReference>
<evidence type="ECO:0000256" key="5">
    <source>
        <dbReference type="ARBA" id="ARBA00022741"/>
    </source>
</evidence>
<dbReference type="Pfam" id="PF02223">
    <property type="entry name" value="Thymidylate_kin"/>
    <property type="match status" value="1"/>
</dbReference>
<accession>A0A3B0SEH6</accession>
<evidence type="ECO:0000256" key="3">
    <source>
        <dbReference type="ARBA" id="ARBA00022679"/>
    </source>
</evidence>
<proteinExistence type="inferred from homology"/>
<organism evidence="10">
    <name type="scientific">hydrothermal vent metagenome</name>
    <dbReference type="NCBI Taxonomy" id="652676"/>
    <lineage>
        <taxon>unclassified sequences</taxon>
        <taxon>metagenomes</taxon>
        <taxon>ecological metagenomes</taxon>
    </lineage>
</organism>
<dbReference type="CDD" id="cd01672">
    <property type="entry name" value="TMPK"/>
    <property type="match status" value="1"/>
</dbReference>
<dbReference type="GO" id="GO:0005829">
    <property type="term" value="C:cytosol"/>
    <property type="evidence" value="ECO:0007669"/>
    <property type="project" value="TreeGrafter"/>
</dbReference>
<dbReference type="InterPro" id="IPR039430">
    <property type="entry name" value="Thymidylate_kin-like_dom"/>
</dbReference>
<reference evidence="10" key="1">
    <citation type="submission" date="2018-06" db="EMBL/GenBank/DDBJ databases">
        <authorList>
            <person name="Zhirakovskaya E."/>
        </authorList>
    </citation>
    <scope>NUCLEOTIDE SEQUENCE</scope>
</reference>
<name>A0A3B0SEH6_9ZZZZ</name>
<evidence type="ECO:0000256" key="8">
    <source>
        <dbReference type="ARBA" id="ARBA00048743"/>
    </source>
</evidence>
<evidence type="ECO:0000259" key="9">
    <source>
        <dbReference type="Pfam" id="PF02223"/>
    </source>
</evidence>
<dbReference type="InterPro" id="IPR018094">
    <property type="entry name" value="Thymidylate_kinase"/>
</dbReference>
<dbReference type="GO" id="GO:0006233">
    <property type="term" value="P:dTDP biosynthetic process"/>
    <property type="evidence" value="ECO:0007669"/>
    <property type="project" value="InterPro"/>
</dbReference>
<keyword evidence="3 10" id="KW-0808">Transferase</keyword>
<dbReference type="PROSITE" id="PS01331">
    <property type="entry name" value="THYMIDYLATE_KINASE"/>
    <property type="match status" value="1"/>
</dbReference>
<dbReference type="GO" id="GO:0005524">
    <property type="term" value="F:ATP binding"/>
    <property type="evidence" value="ECO:0007669"/>
    <property type="project" value="UniProtKB-KW"/>
</dbReference>
<keyword evidence="5" id="KW-0547">Nucleotide-binding</keyword>
<comment type="catalytic activity">
    <reaction evidence="8">
        <text>dTMP + ATP = dTDP + ADP</text>
        <dbReference type="Rhea" id="RHEA:13517"/>
        <dbReference type="ChEBI" id="CHEBI:30616"/>
        <dbReference type="ChEBI" id="CHEBI:58369"/>
        <dbReference type="ChEBI" id="CHEBI:63528"/>
        <dbReference type="ChEBI" id="CHEBI:456216"/>
        <dbReference type="EC" id="2.7.4.9"/>
    </reaction>
</comment>
<dbReference type="SUPFAM" id="SSF52540">
    <property type="entry name" value="P-loop containing nucleoside triphosphate hydrolases"/>
    <property type="match status" value="1"/>
</dbReference>
<dbReference type="EC" id="2.7.4.9" evidence="2"/>
<evidence type="ECO:0000313" key="10">
    <source>
        <dbReference type="EMBL" id="VAW00972.1"/>
    </source>
</evidence>
<dbReference type="Gene3D" id="3.40.50.300">
    <property type="entry name" value="P-loop containing nucleotide triphosphate hydrolases"/>
    <property type="match status" value="1"/>
</dbReference>
<evidence type="ECO:0000256" key="6">
    <source>
        <dbReference type="ARBA" id="ARBA00022777"/>
    </source>
</evidence>
<protein>
    <recommendedName>
        <fullName evidence="2">dTMP kinase</fullName>
        <ecNumber evidence="2">2.7.4.9</ecNumber>
    </recommendedName>
</protein>
<evidence type="ECO:0000256" key="1">
    <source>
        <dbReference type="ARBA" id="ARBA00009776"/>
    </source>
</evidence>
<dbReference type="EMBL" id="UOEK01000198">
    <property type="protein sequence ID" value="VAW00972.1"/>
    <property type="molecule type" value="Genomic_DNA"/>
</dbReference>
<dbReference type="NCBIfam" id="TIGR00041">
    <property type="entry name" value="DTMP_kinase"/>
    <property type="match status" value="1"/>
</dbReference>
<dbReference type="PANTHER" id="PTHR10344:SF4">
    <property type="entry name" value="UMP-CMP KINASE 2, MITOCHONDRIAL"/>
    <property type="match status" value="1"/>
</dbReference>
<evidence type="ECO:0000256" key="2">
    <source>
        <dbReference type="ARBA" id="ARBA00012980"/>
    </source>
</evidence>
<sequence length="142" mass="15212">MISYIAFEGIEGAGKSTVISAVESYLVDRGIVVTTVREPGATKVGEQIRSILLDQDIELDAWAEALLFAAARAHLVRKVVQPALDRGEVVLSDRSVFSSLAYQGGGRRLGVDRVRMVNAAGLGGIWPHRVVLLRVDAKTGLG</sequence>
<dbReference type="HAMAP" id="MF_00165">
    <property type="entry name" value="Thymidylate_kinase"/>
    <property type="match status" value="1"/>
</dbReference>
<feature type="domain" description="Thymidylate kinase-like" evidence="9">
    <location>
        <begin position="7"/>
        <end position="141"/>
    </location>
</feature>
<evidence type="ECO:0000256" key="7">
    <source>
        <dbReference type="ARBA" id="ARBA00022840"/>
    </source>
</evidence>
<keyword evidence="6 10" id="KW-0418">Kinase</keyword>
<keyword evidence="4" id="KW-0545">Nucleotide biosynthesis</keyword>
<evidence type="ECO:0000256" key="4">
    <source>
        <dbReference type="ARBA" id="ARBA00022727"/>
    </source>
</evidence>
<dbReference type="GO" id="GO:0006235">
    <property type="term" value="P:dTTP biosynthetic process"/>
    <property type="evidence" value="ECO:0007669"/>
    <property type="project" value="TreeGrafter"/>
</dbReference>
<gene>
    <name evidence="10" type="ORF">MNBD_ACTINO02-3304</name>
</gene>
<dbReference type="GO" id="GO:0004798">
    <property type="term" value="F:dTMP kinase activity"/>
    <property type="evidence" value="ECO:0007669"/>
    <property type="project" value="UniProtKB-EC"/>
</dbReference>
<dbReference type="GO" id="GO:0006227">
    <property type="term" value="P:dUDP biosynthetic process"/>
    <property type="evidence" value="ECO:0007669"/>
    <property type="project" value="TreeGrafter"/>
</dbReference>